<reference evidence="1 2" key="1">
    <citation type="submission" date="2017-04" db="EMBL/GenBank/DDBJ databases">
        <title>A new member of the family Flavobacteriaceae isolated from ascidians.</title>
        <authorList>
            <person name="Chen L."/>
        </authorList>
    </citation>
    <scope>NUCLEOTIDE SEQUENCE [LARGE SCALE GENOMIC DNA]</scope>
    <source>
        <strain evidence="1 2">HQA918</strain>
    </source>
</reference>
<gene>
    <name evidence="1" type="ORF">B7P33_16590</name>
</gene>
<comment type="caution">
    <text evidence="1">The sequence shown here is derived from an EMBL/GenBank/DDBJ whole genome shotgun (WGS) entry which is preliminary data.</text>
</comment>
<dbReference type="EMBL" id="NBWU01000007">
    <property type="protein sequence ID" value="PCE62893.1"/>
    <property type="molecule type" value="Genomic_DNA"/>
</dbReference>
<evidence type="ECO:0000313" key="1">
    <source>
        <dbReference type="EMBL" id="PCE62893.1"/>
    </source>
</evidence>
<dbReference type="Proteomes" id="UP000219559">
    <property type="component" value="Unassembled WGS sequence"/>
</dbReference>
<dbReference type="OrthoDB" id="7871924at2"/>
<organism evidence="1 2">
    <name type="scientific">Sediminicola luteus</name>
    <dbReference type="NCBI Taxonomy" id="319238"/>
    <lineage>
        <taxon>Bacteria</taxon>
        <taxon>Pseudomonadati</taxon>
        <taxon>Bacteroidota</taxon>
        <taxon>Flavobacteriia</taxon>
        <taxon>Flavobacteriales</taxon>
        <taxon>Flavobacteriaceae</taxon>
        <taxon>Sediminicola</taxon>
    </lineage>
</organism>
<dbReference type="RefSeq" id="WP_097441003.1">
    <property type="nucleotide sequence ID" value="NZ_KZ300477.1"/>
</dbReference>
<dbReference type="AlphaFoldDB" id="A0A2A4G392"/>
<name>A0A2A4G392_9FLAO</name>
<keyword evidence="2" id="KW-1185">Reference proteome</keyword>
<sequence length="196" mass="22301">MNRILLLPIFALFSLTHCGKKDGVPEIVEKTTPEGLELRYTPAKATYSGNALVLIARDPNFVPSQLQQRKALHMLAKSYPDYEIRSVLRPQVTFIDSGSNFESVHCNLCGKEIPTAHWQEAMGRAYTSAFNDLSFQTVCCNQKGSLNDLDYRMPCGFAKYEIRLEDFDSSTNRNAEVIQELQQLLKQEIKLVWVHN</sequence>
<proteinExistence type="predicted"/>
<protein>
    <submittedName>
        <fullName evidence="1">Uncharacterized protein</fullName>
    </submittedName>
</protein>
<evidence type="ECO:0000313" key="2">
    <source>
        <dbReference type="Proteomes" id="UP000219559"/>
    </source>
</evidence>
<accession>A0A2A4G392</accession>